<dbReference type="NCBIfam" id="TIGR00576">
    <property type="entry name" value="dut"/>
    <property type="match status" value="1"/>
</dbReference>
<accession>A0ABS5K3W7</accession>
<comment type="catalytic activity">
    <reaction evidence="5">
        <text>dUTP + H2O = dUMP + diphosphate + H(+)</text>
        <dbReference type="Rhea" id="RHEA:10248"/>
        <dbReference type="ChEBI" id="CHEBI:15377"/>
        <dbReference type="ChEBI" id="CHEBI:15378"/>
        <dbReference type="ChEBI" id="CHEBI:33019"/>
        <dbReference type="ChEBI" id="CHEBI:61555"/>
        <dbReference type="ChEBI" id="CHEBI:246422"/>
        <dbReference type="EC" id="3.6.1.23"/>
    </reaction>
</comment>
<evidence type="ECO:0000313" key="7">
    <source>
        <dbReference type="EMBL" id="MBS2126479.1"/>
    </source>
</evidence>
<dbReference type="GO" id="GO:0004170">
    <property type="term" value="F:dUTP diphosphatase activity"/>
    <property type="evidence" value="ECO:0007669"/>
    <property type="project" value="UniProtKB-EC"/>
</dbReference>
<dbReference type="InterPro" id="IPR033704">
    <property type="entry name" value="dUTPase_trimeric"/>
</dbReference>
<feature type="domain" description="dUTPase-like" evidence="6">
    <location>
        <begin position="19"/>
        <end position="149"/>
    </location>
</feature>
<keyword evidence="4" id="KW-0546">Nucleotide metabolism</keyword>
<evidence type="ECO:0000256" key="1">
    <source>
        <dbReference type="ARBA" id="ARBA00006581"/>
    </source>
</evidence>
<evidence type="ECO:0000313" key="8">
    <source>
        <dbReference type="Proteomes" id="UP000811481"/>
    </source>
</evidence>
<dbReference type="EC" id="3.6.1.23" evidence="2"/>
<dbReference type="PANTHER" id="PTHR11241">
    <property type="entry name" value="DEOXYURIDINE 5'-TRIPHOSPHATE NUCLEOTIDOHYDROLASE"/>
    <property type="match status" value="1"/>
</dbReference>
<protein>
    <recommendedName>
        <fullName evidence="2">dUTP diphosphatase</fullName>
        <ecNumber evidence="2">3.6.1.23</ecNumber>
    </recommendedName>
</protein>
<dbReference type="SUPFAM" id="SSF51283">
    <property type="entry name" value="dUTPase-like"/>
    <property type="match status" value="1"/>
</dbReference>
<sequence length="153" mass="17201">MNTKQRFFEKISIYEHQAINLPKRQTQMSAGYDFEAAQNCEIPSQTVILVPTGIKASFPQDEVLLIYIRSSIPLKKKLIMVNGVGVIDSDYYHNIKNEGHILIPLYNFSNQTVKITKGERIAQGLFQNVLLSTKEATPSSLRKGGFGSTTHKN</sequence>
<dbReference type="InterPro" id="IPR029054">
    <property type="entry name" value="dUTPase-like"/>
</dbReference>
<dbReference type="Proteomes" id="UP000811481">
    <property type="component" value="Unassembled WGS sequence"/>
</dbReference>
<dbReference type="CDD" id="cd07557">
    <property type="entry name" value="trimeric_dUTPase"/>
    <property type="match status" value="1"/>
</dbReference>
<dbReference type="InterPro" id="IPR036157">
    <property type="entry name" value="dUTPase-like_sf"/>
</dbReference>
<dbReference type="RefSeq" id="WP_212331783.1">
    <property type="nucleotide sequence ID" value="NZ_JAGVRH010000006.1"/>
</dbReference>
<keyword evidence="3 7" id="KW-0378">Hydrolase</keyword>
<dbReference type="PANTHER" id="PTHR11241:SF0">
    <property type="entry name" value="DEOXYURIDINE 5'-TRIPHOSPHATE NUCLEOTIDOHYDROLASE"/>
    <property type="match status" value="1"/>
</dbReference>
<dbReference type="EMBL" id="JAGVRH010000006">
    <property type="protein sequence ID" value="MBS2126479.1"/>
    <property type="molecule type" value="Genomic_DNA"/>
</dbReference>
<evidence type="ECO:0000259" key="6">
    <source>
        <dbReference type="Pfam" id="PF00692"/>
    </source>
</evidence>
<evidence type="ECO:0000256" key="4">
    <source>
        <dbReference type="ARBA" id="ARBA00023080"/>
    </source>
</evidence>
<evidence type="ECO:0000256" key="3">
    <source>
        <dbReference type="ARBA" id="ARBA00022801"/>
    </source>
</evidence>
<comment type="similarity">
    <text evidence="1">Belongs to the dUTPase family.</text>
</comment>
<evidence type="ECO:0000256" key="5">
    <source>
        <dbReference type="ARBA" id="ARBA00047686"/>
    </source>
</evidence>
<organism evidence="7 8">
    <name type="scientific">'Fragaria x ananassa' phyllody phytoplasma</name>
    <dbReference type="NCBI Taxonomy" id="2358428"/>
    <lineage>
        <taxon>Bacteria</taxon>
        <taxon>Bacillati</taxon>
        <taxon>Mycoplasmatota</taxon>
        <taxon>Mollicutes</taxon>
        <taxon>Acholeplasmatales</taxon>
        <taxon>Acholeplasmataceae</taxon>
        <taxon>Candidatus Phytoplasma</taxon>
        <taxon>16SrXIII (Mexican periwinkle virescence group)</taxon>
    </lineage>
</organism>
<dbReference type="InterPro" id="IPR008181">
    <property type="entry name" value="dUTPase"/>
</dbReference>
<comment type="caution">
    <text evidence="7">The sequence shown here is derived from an EMBL/GenBank/DDBJ whole genome shotgun (WGS) entry which is preliminary data.</text>
</comment>
<name>A0ABS5K3W7_9MOLU</name>
<dbReference type="Pfam" id="PF00692">
    <property type="entry name" value="dUTPase"/>
    <property type="match status" value="1"/>
</dbReference>
<keyword evidence="8" id="KW-1185">Reference proteome</keyword>
<evidence type="ECO:0000256" key="2">
    <source>
        <dbReference type="ARBA" id="ARBA00012379"/>
    </source>
</evidence>
<proteinExistence type="inferred from homology"/>
<dbReference type="Gene3D" id="2.70.40.10">
    <property type="match status" value="1"/>
</dbReference>
<gene>
    <name evidence="7" type="primary">dut</name>
    <name evidence="7" type="ORF">J8J04_02130</name>
</gene>
<reference evidence="7" key="1">
    <citation type="submission" date="2021-04" db="EMBL/GenBank/DDBJ databases">
        <title>Draft genome sequence of StrPh-CL8, a phytoplasma strain causing strawberry phyllody in Chile.</title>
        <authorList>
            <person name="Cui W."/>
            <person name="Zamorano A."/>
            <person name="Fiore N."/>
        </authorList>
    </citation>
    <scope>NUCLEOTIDE SEQUENCE [LARGE SCALE GENOMIC DNA]</scope>
    <source>
        <strain evidence="7">StrPh-Cl</strain>
    </source>
</reference>